<accession>A0A517RF87</accession>
<dbReference type="SUPFAM" id="SSF56349">
    <property type="entry name" value="DNA breaking-rejoining enzymes"/>
    <property type="match status" value="1"/>
</dbReference>
<keyword evidence="4" id="KW-1185">Reference proteome</keyword>
<evidence type="ECO:0000256" key="2">
    <source>
        <dbReference type="SAM" id="Coils"/>
    </source>
</evidence>
<dbReference type="GO" id="GO:0015074">
    <property type="term" value="P:DNA integration"/>
    <property type="evidence" value="ECO:0007669"/>
    <property type="project" value="InterPro"/>
</dbReference>
<organism evidence="3 4">
    <name type="scientific">Gimesia alba</name>
    <dbReference type="NCBI Taxonomy" id="2527973"/>
    <lineage>
        <taxon>Bacteria</taxon>
        <taxon>Pseudomonadati</taxon>
        <taxon>Planctomycetota</taxon>
        <taxon>Planctomycetia</taxon>
        <taxon>Planctomycetales</taxon>
        <taxon>Planctomycetaceae</taxon>
        <taxon>Gimesia</taxon>
    </lineage>
</organism>
<dbReference type="InterPro" id="IPR013762">
    <property type="entry name" value="Integrase-like_cat_sf"/>
</dbReference>
<evidence type="ECO:0000256" key="1">
    <source>
        <dbReference type="ARBA" id="ARBA00023172"/>
    </source>
</evidence>
<dbReference type="Gene3D" id="1.10.443.10">
    <property type="entry name" value="Intergrase catalytic core"/>
    <property type="match status" value="1"/>
</dbReference>
<evidence type="ECO:0000313" key="4">
    <source>
        <dbReference type="Proteomes" id="UP000317171"/>
    </source>
</evidence>
<keyword evidence="2" id="KW-0175">Coiled coil</keyword>
<name>A0A517RF87_9PLAN</name>
<dbReference type="RefSeq" id="WP_145215958.1">
    <property type="nucleotide sequence ID" value="NZ_CP036269.1"/>
</dbReference>
<dbReference type="InterPro" id="IPR011010">
    <property type="entry name" value="DNA_brk_join_enz"/>
</dbReference>
<feature type="coiled-coil region" evidence="2">
    <location>
        <begin position="342"/>
        <end position="369"/>
    </location>
</feature>
<dbReference type="GO" id="GO:0003677">
    <property type="term" value="F:DNA binding"/>
    <property type="evidence" value="ECO:0007669"/>
    <property type="project" value="InterPro"/>
</dbReference>
<protein>
    <submittedName>
        <fullName evidence="3">Phage integrase family protein</fullName>
    </submittedName>
</protein>
<dbReference type="EMBL" id="CP036269">
    <property type="protein sequence ID" value="QDT42542.1"/>
    <property type="molecule type" value="Genomic_DNA"/>
</dbReference>
<dbReference type="GO" id="GO:0006310">
    <property type="term" value="P:DNA recombination"/>
    <property type="evidence" value="ECO:0007669"/>
    <property type="project" value="UniProtKB-KW"/>
</dbReference>
<dbReference type="KEGG" id="gaz:Pan241w_26270"/>
<proteinExistence type="predicted"/>
<reference evidence="3 4" key="1">
    <citation type="submission" date="2019-02" db="EMBL/GenBank/DDBJ databases">
        <title>Deep-cultivation of Planctomycetes and their phenomic and genomic characterization uncovers novel biology.</title>
        <authorList>
            <person name="Wiegand S."/>
            <person name="Jogler M."/>
            <person name="Boedeker C."/>
            <person name="Pinto D."/>
            <person name="Vollmers J."/>
            <person name="Rivas-Marin E."/>
            <person name="Kohn T."/>
            <person name="Peeters S.H."/>
            <person name="Heuer A."/>
            <person name="Rast P."/>
            <person name="Oberbeckmann S."/>
            <person name="Bunk B."/>
            <person name="Jeske O."/>
            <person name="Meyerdierks A."/>
            <person name="Storesund J.E."/>
            <person name="Kallscheuer N."/>
            <person name="Luecker S."/>
            <person name="Lage O.M."/>
            <person name="Pohl T."/>
            <person name="Merkel B.J."/>
            <person name="Hornburger P."/>
            <person name="Mueller R.-W."/>
            <person name="Bruemmer F."/>
            <person name="Labrenz M."/>
            <person name="Spormann A.M."/>
            <person name="Op den Camp H."/>
            <person name="Overmann J."/>
            <person name="Amann R."/>
            <person name="Jetten M.S.M."/>
            <person name="Mascher T."/>
            <person name="Medema M.H."/>
            <person name="Devos D.P."/>
            <person name="Kaster A.-K."/>
            <person name="Ovreas L."/>
            <person name="Rohde M."/>
            <person name="Galperin M.Y."/>
            <person name="Jogler C."/>
        </authorList>
    </citation>
    <scope>NUCLEOTIDE SEQUENCE [LARGE SCALE GENOMIC DNA]</scope>
    <source>
        <strain evidence="3 4">Pan241w</strain>
    </source>
</reference>
<dbReference type="Proteomes" id="UP000317171">
    <property type="component" value="Chromosome"/>
</dbReference>
<keyword evidence="1" id="KW-0233">DNA recombination</keyword>
<evidence type="ECO:0000313" key="3">
    <source>
        <dbReference type="EMBL" id="QDT42542.1"/>
    </source>
</evidence>
<sequence>MKRDPYNHKERWESWKTKACQNEISGVSSTNSKIILQYLLDMEMGLNVSSVSSKGPRSPIRLNTLREKLIFLVKHFEERFELYDLTQLSEEQLLCLFADLNSGSILNKSGKKYLSIVTYSKIIKAFWHWHQKRSKKQGIIVPDVTADLDSFYEKPKWVYLNEQQVWKVINSARYDYRALFSFQVDSGIRSPTELINVKVSDLYKQCKEVEIRHEAAKKGSFGRRIKLMLSSELLQEHIQRNQLESNDYLFDIRPQSVNKYLKRLTVKLFGDEVSEAGKKFSEISMYDLRHIACCYWLPRYKSESALKYRFGWKKSDKIHYYSEFLGMRDTIAEEDLLVDVTKTELEQRMIKLERESQLLKEKLENVEKSLSIIDKLTIELEKQVA</sequence>
<dbReference type="AlphaFoldDB" id="A0A517RF87"/>
<gene>
    <name evidence="3" type="ORF">Pan241w_26270</name>
</gene>